<dbReference type="Proteomes" id="UP001190700">
    <property type="component" value="Unassembled WGS sequence"/>
</dbReference>
<evidence type="ECO:0000313" key="3">
    <source>
        <dbReference type="Proteomes" id="UP001190700"/>
    </source>
</evidence>
<gene>
    <name evidence="2" type="ORF">CYMTET_18673</name>
</gene>
<evidence type="ECO:0000313" key="2">
    <source>
        <dbReference type="EMBL" id="KAK3273070.1"/>
    </source>
</evidence>
<name>A0AAE0G7J4_9CHLO</name>
<organism evidence="2 3">
    <name type="scientific">Cymbomonas tetramitiformis</name>
    <dbReference type="NCBI Taxonomy" id="36881"/>
    <lineage>
        <taxon>Eukaryota</taxon>
        <taxon>Viridiplantae</taxon>
        <taxon>Chlorophyta</taxon>
        <taxon>Pyramimonadophyceae</taxon>
        <taxon>Pyramimonadales</taxon>
        <taxon>Pyramimonadaceae</taxon>
        <taxon>Cymbomonas</taxon>
    </lineage>
</organism>
<feature type="compositionally biased region" description="Low complexity" evidence="1">
    <location>
        <begin position="280"/>
        <end position="293"/>
    </location>
</feature>
<feature type="compositionally biased region" description="Polar residues" evidence="1">
    <location>
        <begin position="185"/>
        <end position="196"/>
    </location>
</feature>
<dbReference type="AlphaFoldDB" id="A0AAE0G7J4"/>
<keyword evidence="3" id="KW-1185">Reference proteome</keyword>
<proteinExistence type="predicted"/>
<protein>
    <submittedName>
        <fullName evidence="2">Uncharacterized protein</fullName>
    </submittedName>
</protein>
<feature type="compositionally biased region" description="Pro residues" evidence="1">
    <location>
        <begin position="294"/>
        <end position="312"/>
    </location>
</feature>
<feature type="region of interest" description="Disordered" evidence="1">
    <location>
        <begin position="225"/>
        <end position="342"/>
    </location>
</feature>
<feature type="compositionally biased region" description="Low complexity" evidence="1">
    <location>
        <begin position="225"/>
        <end position="236"/>
    </location>
</feature>
<dbReference type="EMBL" id="LGRX02008657">
    <property type="protein sequence ID" value="KAK3273070.1"/>
    <property type="molecule type" value="Genomic_DNA"/>
</dbReference>
<sequence length="568" mass="62991">MYAFVALDGTPCPEFHWHESGGSESDLLMRVDQSTGQASGVMSWGALGTSSVGIHEDEIPMADGEYIIDAYGEYSRWKLFDVLKSLITFGIYYMVYLRREMQKQKAIIVTNYRLIQVKKAGFLRNRLPVYGSTIYDLDLKWWSLENAYAGFVHEQGITSWGEVATKHGVVKVTLDQFIKYPEHSQAGSPRSPSSTLLGAPAAIPPKQGAPAPLLYGSPGSTITLLLWSPSSTSPKQDQPHPPKQQEPQLYPPKPGAPAPPPPKQEPQLHPSQAGTPAHPPKQGAPAPPSQAGAPAPPPSQAGAPAPPPPKQEPQPTHSSRSPWSRAGLPGRPPGSEARGGEVQVQSRFRNVLFAMASVVCEPVIENPAEYGLHLDDVRCPNLPASMLPLPSRPKEQVLGQFCNENLYEMWLCGNWTECCTCGFRPINLHGNITVSTHRFVVTVNPNYKPYCCGGWFITEEFMWVWGRWDHSKSLQGFSLQGTMKDHTLFCDSCCNLCFPGRRWRAKFSMVDFNMMSFNRRAVQLRMKYLADPQGYLEEPRVQHMRNVMEAILGAPGMQRAKDAVLSLR</sequence>
<feature type="compositionally biased region" description="Pro residues" evidence="1">
    <location>
        <begin position="239"/>
        <end position="264"/>
    </location>
</feature>
<reference evidence="2 3" key="1">
    <citation type="journal article" date="2015" name="Genome Biol. Evol.">
        <title>Comparative Genomics of a Bacterivorous Green Alga Reveals Evolutionary Causalities and Consequences of Phago-Mixotrophic Mode of Nutrition.</title>
        <authorList>
            <person name="Burns J.A."/>
            <person name="Paasch A."/>
            <person name="Narechania A."/>
            <person name="Kim E."/>
        </authorList>
    </citation>
    <scope>NUCLEOTIDE SEQUENCE [LARGE SCALE GENOMIC DNA]</scope>
    <source>
        <strain evidence="2 3">PLY_AMNH</strain>
    </source>
</reference>
<comment type="caution">
    <text evidence="2">The sequence shown here is derived from an EMBL/GenBank/DDBJ whole genome shotgun (WGS) entry which is preliminary data.</text>
</comment>
<evidence type="ECO:0000256" key="1">
    <source>
        <dbReference type="SAM" id="MobiDB-lite"/>
    </source>
</evidence>
<feature type="region of interest" description="Disordered" evidence="1">
    <location>
        <begin position="183"/>
        <end position="204"/>
    </location>
</feature>
<accession>A0AAE0G7J4</accession>